<sequence length="169" mass="18421">MIGTELDLSCLKLKTTDAAQLLFLLCDSHNIHDPAVTGCRSPHEKNSWAGSEREFALSCLLAPVLLISACPEWLLPAQRTSNHTDAEGDHKASLHAKILQYHTKFDTSEVSPSTAGVDYRGGMINPFDEEIYDMGSRAVFIISLRTMAIRITAVKGARGYLAYAGAVRG</sequence>
<organism evidence="1 2">
    <name type="scientific">Marasmius tenuissimus</name>
    <dbReference type="NCBI Taxonomy" id="585030"/>
    <lineage>
        <taxon>Eukaryota</taxon>
        <taxon>Fungi</taxon>
        <taxon>Dikarya</taxon>
        <taxon>Basidiomycota</taxon>
        <taxon>Agaricomycotina</taxon>
        <taxon>Agaricomycetes</taxon>
        <taxon>Agaricomycetidae</taxon>
        <taxon>Agaricales</taxon>
        <taxon>Marasmiineae</taxon>
        <taxon>Marasmiaceae</taxon>
        <taxon>Marasmius</taxon>
    </lineage>
</organism>
<evidence type="ECO:0000313" key="2">
    <source>
        <dbReference type="Proteomes" id="UP001437256"/>
    </source>
</evidence>
<reference evidence="1 2" key="1">
    <citation type="submission" date="2024-05" db="EMBL/GenBank/DDBJ databases">
        <title>A draft genome resource for the thread blight pathogen Marasmius tenuissimus strain MS-2.</title>
        <authorList>
            <person name="Yulfo-Soto G.E."/>
            <person name="Baruah I.K."/>
            <person name="Amoako-Attah I."/>
            <person name="Bukari Y."/>
            <person name="Meinhardt L.W."/>
            <person name="Bailey B.A."/>
            <person name="Cohen S.P."/>
        </authorList>
    </citation>
    <scope>NUCLEOTIDE SEQUENCE [LARGE SCALE GENOMIC DNA]</scope>
    <source>
        <strain evidence="1 2">MS-2</strain>
    </source>
</reference>
<name>A0ABR2ZSL2_9AGAR</name>
<accession>A0ABR2ZSL2</accession>
<comment type="caution">
    <text evidence="1">The sequence shown here is derived from an EMBL/GenBank/DDBJ whole genome shotgun (WGS) entry which is preliminary data.</text>
</comment>
<gene>
    <name evidence="1" type="ORF">AAF712_009000</name>
</gene>
<protein>
    <submittedName>
        <fullName evidence="1">Uncharacterized protein</fullName>
    </submittedName>
</protein>
<keyword evidence="2" id="KW-1185">Reference proteome</keyword>
<dbReference type="EMBL" id="JBBXMP010000068">
    <property type="protein sequence ID" value="KAL0064034.1"/>
    <property type="molecule type" value="Genomic_DNA"/>
</dbReference>
<proteinExistence type="predicted"/>
<evidence type="ECO:0000313" key="1">
    <source>
        <dbReference type="EMBL" id="KAL0064034.1"/>
    </source>
</evidence>
<dbReference type="Proteomes" id="UP001437256">
    <property type="component" value="Unassembled WGS sequence"/>
</dbReference>